<proteinExistence type="inferred from homology"/>
<accession>A0ABQ0D3L3</accession>
<evidence type="ECO:0000256" key="4">
    <source>
        <dbReference type="ARBA" id="ARBA00022475"/>
    </source>
</evidence>
<evidence type="ECO:0000256" key="1">
    <source>
        <dbReference type="ARBA" id="ARBA00004429"/>
    </source>
</evidence>
<protein>
    <submittedName>
        <fullName evidence="10">Uncharacterized protein</fullName>
    </submittedName>
</protein>
<dbReference type="Pfam" id="PF03605">
    <property type="entry name" value="DcuA_DcuB"/>
    <property type="match status" value="1"/>
</dbReference>
<dbReference type="PANTHER" id="PTHR36106">
    <property type="entry name" value="ANAEROBIC C4-DICARBOXYLATE TRANSPORTER DCUB"/>
    <property type="match status" value="1"/>
</dbReference>
<dbReference type="PANTHER" id="PTHR36106:SF3">
    <property type="entry name" value="ANAEROBIC C4-DICARBOXYLATE TRANSPORTER DCUB"/>
    <property type="match status" value="1"/>
</dbReference>
<keyword evidence="8 9" id="KW-0472">Membrane</keyword>
<keyword evidence="4" id="KW-1003">Cell membrane</keyword>
<evidence type="ECO:0000256" key="5">
    <source>
        <dbReference type="ARBA" id="ARBA00022519"/>
    </source>
</evidence>
<keyword evidence="7 9" id="KW-1133">Transmembrane helix</keyword>
<organism evidence="10 11">
    <name type="scientific">Helicobacter trogontum</name>
    <dbReference type="NCBI Taxonomy" id="50960"/>
    <lineage>
        <taxon>Bacteria</taxon>
        <taxon>Pseudomonadati</taxon>
        <taxon>Campylobacterota</taxon>
        <taxon>Epsilonproteobacteria</taxon>
        <taxon>Campylobacterales</taxon>
        <taxon>Helicobacteraceae</taxon>
        <taxon>Helicobacter</taxon>
    </lineage>
</organism>
<keyword evidence="6 9" id="KW-0812">Transmembrane</keyword>
<comment type="similarity">
    <text evidence="2">Belongs to the DcuA/DcuB transporter (TC 2.A.13.1) family.</text>
</comment>
<feature type="transmembrane region" description="Helical" evidence="9">
    <location>
        <begin position="98"/>
        <end position="120"/>
    </location>
</feature>
<dbReference type="Proteomes" id="UP001562457">
    <property type="component" value="Unassembled WGS sequence"/>
</dbReference>
<evidence type="ECO:0000313" key="10">
    <source>
        <dbReference type="EMBL" id="GAB0172941.1"/>
    </source>
</evidence>
<comment type="subcellular location">
    <subcellularLocation>
        <location evidence="1">Cell inner membrane</location>
        <topology evidence="1">Multi-pass membrane protein</topology>
    </subcellularLocation>
</comment>
<comment type="caution">
    <text evidence="10">The sequence shown here is derived from an EMBL/GenBank/DDBJ whole genome shotgun (WGS) entry which is preliminary data.</text>
</comment>
<evidence type="ECO:0000256" key="9">
    <source>
        <dbReference type="SAM" id="Phobius"/>
    </source>
</evidence>
<sequence>MCIGIFSWFRGKDLDKDAEFQARINNPETKKYVYGDSKTLLDVNLPQSSWIAMWIFLGAIVCVALFGIFDSLRPNWGQVMKDGVAQVDELGNPKMDSLSMVAVIQMFMLLAGSLIIIFTNTDVKKMVAMRSLNLV</sequence>
<evidence type="ECO:0000256" key="3">
    <source>
        <dbReference type="ARBA" id="ARBA00022448"/>
    </source>
</evidence>
<keyword evidence="3" id="KW-0813">Transport</keyword>
<evidence type="ECO:0000313" key="11">
    <source>
        <dbReference type="Proteomes" id="UP001562457"/>
    </source>
</evidence>
<evidence type="ECO:0000256" key="8">
    <source>
        <dbReference type="ARBA" id="ARBA00023136"/>
    </source>
</evidence>
<dbReference type="InterPro" id="IPR004668">
    <property type="entry name" value="Anaer_Dcu_memb_transpt"/>
</dbReference>
<reference evidence="10 11" key="1">
    <citation type="submission" date="2024-06" db="EMBL/GenBank/DDBJ databases">
        <title>Draft genome sequence of Helicobacter trogontum NHP16-4001.</title>
        <authorList>
            <person name="Rimbara E."/>
            <person name="Suzuki M."/>
        </authorList>
    </citation>
    <scope>NUCLEOTIDE SEQUENCE [LARGE SCALE GENOMIC DNA]</scope>
    <source>
        <strain evidence="10 11">NHP16-4001</strain>
    </source>
</reference>
<name>A0ABQ0D3L3_9HELI</name>
<keyword evidence="11" id="KW-1185">Reference proteome</keyword>
<keyword evidence="5" id="KW-0997">Cell inner membrane</keyword>
<evidence type="ECO:0000256" key="7">
    <source>
        <dbReference type="ARBA" id="ARBA00022989"/>
    </source>
</evidence>
<feature type="transmembrane region" description="Helical" evidence="9">
    <location>
        <begin position="50"/>
        <end position="69"/>
    </location>
</feature>
<gene>
    <name evidence="10" type="ORF">NHP164001_09570</name>
</gene>
<evidence type="ECO:0000256" key="6">
    <source>
        <dbReference type="ARBA" id="ARBA00022692"/>
    </source>
</evidence>
<dbReference type="EMBL" id="BAAFHN010000018">
    <property type="protein sequence ID" value="GAB0172941.1"/>
    <property type="molecule type" value="Genomic_DNA"/>
</dbReference>
<evidence type="ECO:0000256" key="2">
    <source>
        <dbReference type="ARBA" id="ARBA00006413"/>
    </source>
</evidence>